<dbReference type="AlphaFoldDB" id="A0A5N5JML3"/>
<dbReference type="PANTHER" id="PTHR48048:SF45">
    <property type="entry name" value="GLYCOSYLTRANSFERASE"/>
    <property type="match status" value="1"/>
</dbReference>
<comment type="caution">
    <text evidence="4">The sequence shown here is derived from an EMBL/GenBank/DDBJ whole genome shotgun (WGS) entry which is preliminary data.</text>
</comment>
<dbReference type="EMBL" id="VDCV01000016">
    <property type="protein sequence ID" value="KAB5519114.1"/>
    <property type="molecule type" value="Genomic_DNA"/>
</dbReference>
<dbReference type="SUPFAM" id="SSF53756">
    <property type="entry name" value="UDP-Glycosyltransferase/glycogen phosphorylase"/>
    <property type="match status" value="1"/>
</dbReference>
<comment type="similarity">
    <text evidence="1">Belongs to the UDP-glycosyltransferase family.</text>
</comment>
<evidence type="ECO:0000313" key="5">
    <source>
        <dbReference type="Proteomes" id="UP000326939"/>
    </source>
</evidence>
<name>A0A5N5JML3_9ROSI</name>
<evidence type="ECO:0008006" key="6">
    <source>
        <dbReference type="Google" id="ProtNLM"/>
    </source>
</evidence>
<dbReference type="Pfam" id="PF00201">
    <property type="entry name" value="UDPGT"/>
    <property type="match status" value="1"/>
</dbReference>
<dbReference type="PANTHER" id="PTHR48048">
    <property type="entry name" value="GLYCOSYLTRANSFERASE"/>
    <property type="match status" value="1"/>
</dbReference>
<dbReference type="Proteomes" id="UP000326939">
    <property type="component" value="Chromosome 16"/>
</dbReference>
<sequence>MKKAELVFIPSPGISHLVPTVEVAKLLVDRDERLSITFLVMKLRSDPKVDRFIDSVSTACNRIRFIHLSKLEPDPNQPNNLFVSLIESQKSNVKEEVSRLVSRSESSPGSPTLAGFVLDMFCTSMIDVANEFGVPSYIFLTSSAACLGLLFYVQALHDEQKVDPTEFKGSDTELVMPCLANLLPAKLLPSVMLNKEWLSFLITPTRRFRETKGIMVNTFEELESHAINSFSNGNTPPVYPVGPILNLNRDGDRHVESDTFKDIKQWLDEQPLSSVVYLCFGSMGSFGVDQVKEIACGLEQSGHRFLWSLRQPPPNEMGLGVEIKMDYRGEFQLDGDEYNIVSAGEIERGVRCLMELDNEKRERLKEMSGKSRKVLENGGTSSSWLGRFIQDVMDHQP</sequence>
<gene>
    <name evidence="4" type="ORF">DKX38_023433</name>
</gene>
<dbReference type="Gene3D" id="3.40.50.2000">
    <property type="entry name" value="Glycogen Phosphorylase B"/>
    <property type="match status" value="4"/>
</dbReference>
<dbReference type="InterPro" id="IPR050481">
    <property type="entry name" value="UDP-glycosyltransf_plant"/>
</dbReference>
<dbReference type="FunFam" id="3.40.50.2000:FF:000080">
    <property type="entry name" value="Glycosyltransferase"/>
    <property type="match status" value="1"/>
</dbReference>
<evidence type="ECO:0000256" key="2">
    <source>
        <dbReference type="ARBA" id="ARBA00022676"/>
    </source>
</evidence>
<keyword evidence="5" id="KW-1185">Reference proteome</keyword>
<dbReference type="GO" id="GO:0035251">
    <property type="term" value="F:UDP-glucosyltransferase activity"/>
    <property type="evidence" value="ECO:0007669"/>
    <property type="project" value="InterPro"/>
</dbReference>
<dbReference type="CDD" id="cd03784">
    <property type="entry name" value="GT1_Gtf-like"/>
    <property type="match status" value="1"/>
</dbReference>
<evidence type="ECO:0000313" key="4">
    <source>
        <dbReference type="EMBL" id="KAB5519114.1"/>
    </source>
</evidence>
<evidence type="ECO:0000256" key="1">
    <source>
        <dbReference type="ARBA" id="ARBA00009995"/>
    </source>
</evidence>
<keyword evidence="2" id="KW-0328">Glycosyltransferase</keyword>
<proteinExistence type="inferred from homology"/>
<accession>A0A5N5JML3</accession>
<organism evidence="4 5">
    <name type="scientific">Salix brachista</name>
    <dbReference type="NCBI Taxonomy" id="2182728"/>
    <lineage>
        <taxon>Eukaryota</taxon>
        <taxon>Viridiplantae</taxon>
        <taxon>Streptophyta</taxon>
        <taxon>Embryophyta</taxon>
        <taxon>Tracheophyta</taxon>
        <taxon>Spermatophyta</taxon>
        <taxon>Magnoliopsida</taxon>
        <taxon>eudicotyledons</taxon>
        <taxon>Gunneridae</taxon>
        <taxon>Pentapetalae</taxon>
        <taxon>rosids</taxon>
        <taxon>fabids</taxon>
        <taxon>Malpighiales</taxon>
        <taxon>Salicaceae</taxon>
        <taxon>Saliceae</taxon>
        <taxon>Salix</taxon>
    </lineage>
</organism>
<evidence type="ECO:0000256" key="3">
    <source>
        <dbReference type="ARBA" id="ARBA00022679"/>
    </source>
</evidence>
<dbReference type="InterPro" id="IPR002213">
    <property type="entry name" value="UDP_glucos_trans"/>
</dbReference>
<reference evidence="5" key="1">
    <citation type="journal article" date="2019" name="Gigascience">
        <title>De novo genome assembly of the endangered Acer yangbiense, a plant species with extremely small populations endemic to Yunnan Province, China.</title>
        <authorList>
            <person name="Yang J."/>
            <person name="Wariss H.M."/>
            <person name="Tao L."/>
            <person name="Zhang R."/>
            <person name="Yun Q."/>
            <person name="Hollingsworth P."/>
            <person name="Dao Z."/>
            <person name="Luo G."/>
            <person name="Guo H."/>
            <person name="Ma Y."/>
            <person name="Sun W."/>
        </authorList>
    </citation>
    <scope>NUCLEOTIDE SEQUENCE [LARGE SCALE GENOMIC DNA]</scope>
    <source>
        <strain evidence="5">cv. br00</strain>
    </source>
</reference>
<keyword evidence="3" id="KW-0808">Transferase</keyword>
<protein>
    <recommendedName>
        <fullName evidence="6">Anthocyanidin 3-O-glucosyltransferase</fullName>
    </recommendedName>
</protein>